<reference evidence="2 3" key="1">
    <citation type="journal article" date="2018" name="Sci. Rep.">
        <title>Genomic signatures of local adaptation to the degree of environmental predictability in rotifers.</title>
        <authorList>
            <person name="Franch-Gras L."/>
            <person name="Hahn C."/>
            <person name="Garcia-Roger E.M."/>
            <person name="Carmona M.J."/>
            <person name="Serra M."/>
            <person name="Gomez A."/>
        </authorList>
    </citation>
    <scope>NUCLEOTIDE SEQUENCE [LARGE SCALE GENOMIC DNA]</scope>
    <source>
        <strain evidence="2">HYR1</strain>
    </source>
</reference>
<dbReference type="Proteomes" id="UP000276133">
    <property type="component" value="Unassembled WGS sequence"/>
</dbReference>
<keyword evidence="1" id="KW-1133">Transmembrane helix</keyword>
<organism evidence="2 3">
    <name type="scientific">Brachionus plicatilis</name>
    <name type="common">Marine rotifer</name>
    <name type="synonym">Brachionus muelleri</name>
    <dbReference type="NCBI Taxonomy" id="10195"/>
    <lineage>
        <taxon>Eukaryota</taxon>
        <taxon>Metazoa</taxon>
        <taxon>Spiralia</taxon>
        <taxon>Gnathifera</taxon>
        <taxon>Rotifera</taxon>
        <taxon>Eurotatoria</taxon>
        <taxon>Monogononta</taxon>
        <taxon>Pseudotrocha</taxon>
        <taxon>Ploima</taxon>
        <taxon>Brachionidae</taxon>
        <taxon>Brachionus</taxon>
    </lineage>
</organism>
<keyword evidence="3" id="KW-1185">Reference proteome</keyword>
<sequence>MAFGLFEIGCDLAFVMFIKFLTIIFFKILNIYLFLLNIEQQRQGNSMKLFLSKKKREKFKFFLNFNIKRASISSDKIA</sequence>
<evidence type="ECO:0000313" key="3">
    <source>
        <dbReference type="Proteomes" id="UP000276133"/>
    </source>
</evidence>
<protein>
    <submittedName>
        <fullName evidence="2">Uncharacterized protein</fullName>
    </submittedName>
</protein>
<proteinExistence type="predicted"/>
<keyword evidence="1" id="KW-0812">Transmembrane</keyword>
<gene>
    <name evidence="2" type="ORF">BpHYR1_024701</name>
</gene>
<dbReference type="EMBL" id="REGN01001705">
    <property type="protein sequence ID" value="RNA33071.1"/>
    <property type="molecule type" value="Genomic_DNA"/>
</dbReference>
<dbReference type="AlphaFoldDB" id="A0A3M7SBB9"/>
<evidence type="ECO:0000256" key="1">
    <source>
        <dbReference type="SAM" id="Phobius"/>
    </source>
</evidence>
<name>A0A3M7SBB9_BRAPC</name>
<feature type="transmembrane region" description="Helical" evidence="1">
    <location>
        <begin position="12"/>
        <end position="38"/>
    </location>
</feature>
<keyword evidence="1" id="KW-0472">Membrane</keyword>
<evidence type="ECO:0000313" key="2">
    <source>
        <dbReference type="EMBL" id="RNA33071.1"/>
    </source>
</evidence>
<comment type="caution">
    <text evidence="2">The sequence shown here is derived from an EMBL/GenBank/DDBJ whole genome shotgun (WGS) entry which is preliminary data.</text>
</comment>
<accession>A0A3M7SBB9</accession>